<dbReference type="Proteomes" id="UP001174909">
    <property type="component" value="Unassembled WGS sequence"/>
</dbReference>
<organism evidence="1 2">
    <name type="scientific">Geodia barretti</name>
    <name type="common">Barrett's horny sponge</name>
    <dbReference type="NCBI Taxonomy" id="519541"/>
    <lineage>
        <taxon>Eukaryota</taxon>
        <taxon>Metazoa</taxon>
        <taxon>Porifera</taxon>
        <taxon>Demospongiae</taxon>
        <taxon>Heteroscleromorpha</taxon>
        <taxon>Tetractinellida</taxon>
        <taxon>Astrophorina</taxon>
        <taxon>Geodiidae</taxon>
        <taxon>Geodia</taxon>
    </lineage>
</organism>
<comment type="caution">
    <text evidence="1">The sequence shown here is derived from an EMBL/GenBank/DDBJ whole genome shotgun (WGS) entry which is preliminary data.</text>
</comment>
<name>A0AA35VSI1_GEOBA</name>
<protein>
    <submittedName>
        <fullName evidence="1">Uncharacterized protein</fullName>
    </submittedName>
</protein>
<evidence type="ECO:0000313" key="1">
    <source>
        <dbReference type="EMBL" id="CAI7990370.1"/>
    </source>
</evidence>
<reference evidence="1" key="1">
    <citation type="submission" date="2023-03" db="EMBL/GenBank/DDBJ databases">
        <authorList>
            <person name="Steffen K."/>
            <person name="Cardenas P."/>
        </authorList>
    </citation>
    <scope>NUCLEOTIDE SEQUENCE</scope>
</reference>
<dbReference type="AlphaFoldDB" id="A0AA35VSI1"/>
<dbReference type="EMBL" id="CASHTH010000066">
    <property type="protein sequence ID" value="CAI7990370.1"/>
    <property type="molecule type" value="Genomic_DNA"/>
</dbReference>
<evidence type="ECO:0000313" key="2">
    <source>
        <dbReference type="Proteomes" id="UP001174909"/>
    </source>
</evidence>
<keyword evidence="2" id="KW-1185">Reference proteome</keyword>
<accession>A0AA35VSI1</accession>
<sequence>AFSIFLTFCSFAKIDESQAAFHTPRTKLQQRAASYSTPSFSLFAAKTEREKEEHKVEAGREKSMAPRVGIVATDGPLAGLSSPTGADTIFSQHSPPPLPFGIQTQGFIIPGPGCPPFSPPPPPLLGPFPFIPPQFNPGFGYGPPFFHGPMNISQFPPQGMPPLVPYNVAN</sequence>
<proteinExistence type="predicted"/>
<gene>
    <name evidence="1" type="ORF">GBAR_LOCUS463</name>
</gene>
<feature type="non-terminal residue" evidence="1">
    <location>
        <position position="170"/>
    </location>
</feature>